<accession>A0A2X5NQD5</accession>
<dbReference type="RefSeq" id="WP_111678615.1">
    <property type="nucleotide sequence ID" value="NZ_LS483499.1"/>
</dbReference>
<dbReference type="AlphaFoldDB" id="A0A2X5NQD5"/>
<dbReference type="Proteomes" id="UP000248758">
    <property type="component" value="Chromosome 1"/>
</dbReference>
<dbReference type="EMBL" id="LS483499">
    <property type="protein sequence ID" value="SQK75758.1"/>
    <property type="molecule type" value="Genomic_DNA"/>
</dbReference>
<dbReference type="KEGG" id="tpty:NCTC11468_02609"/>
<name>A0A2X5NQD5_9GAMM</name>
<sequence length="56" mass="6716">MKRSPTQLAIDNLIFRPTKLSRNKPKPIPIASEVETYDAVRLLRKRKYDCMRMRRI</sequence>
<evidence type="ECO:0000313" key="2">
    <source>
        <dbReference type="Proteomes" id="UP000248758"/>
    </source>
</evidence>
<gene>
    <name evidence="1" type="ORF">NCTC11468_02609</name>
</gene>
<reference evidence="1 2" key="1">
    <citation type="submission" date="2018-06" db="EMBL/GenBank/DDBJ databases">
        <authorList>
            <consortium name="Pathogen Informatics"/>
            <person name="Doyle S."/>
        </authorList>
    </citation>
    <scope>NUCLEOTIDE SEQUENCE [LARGE SCALE GENOMIC DNA]</scope>
    <source>
        <strain evidence="1 2">NCTC11468</strain>
    </source>
</reference>
<evidence type="ECO:0000313" key="1">
    <source>
        <dbReference type="EMBL" id="SQK75758.1"/>
    </source>
</evidence>
<protein>
    <submittedName>
        <fullName evidence="1">NINE Protein</fullName>
    </submittedName>
</protein>
<dbReference type="InterPro" id="IPR007986">
    <property type="entry name" value="NINE"/>
</dbReference>
<organism evidence="1 2">
    <name type="scientific">Tatumella ptyseos</name>
    <dbReference type="NCBI Taxonomy" id="82987"/>
    <lineage>
        <taxon>Bacteria</taxon>
        <taxon>Pseudomonadati</taxon>
        <taxon>Pseudomonadota</taxon>
        <taxon>Gammaproteobacteria</taxon>
        <taxon>Enterobacterales</taxon>
        <taxon>Erwiniaceae</taxon>
        <taxon>Tatumella</taxon>
    </lineage>
</organism>
<proteinExistence type="predicted"/>
<dbReference type="Pfam" id="PF05322">
    <property type="entry name" value="NinE"/>
    <property type="match status" value="1"/>
</dbReference>